<dbReference type="RefSeq" id="WP_074851379.1">
    <property type="nucleotide sequence ID" value="NZ_FNTS01000001.1"/>
</dbReference>
<sequence>MSAHYLRGVTVVTVTLPDVVPLEADGLAVYWVGKAVCVAANSREQALELAIARVGALDSGEVWLASATHLDREWQSYDGRSLGTLRAVLGSMREPSCIIAPGYWRGLDE</sequence>
<accession>A0A1H4U5D7</accession>
<protein>
    <submittedName>
        <fullName evidence="1">Uncharacterized protein</fullName>
    </submittedName>
</protein>
<organism evidence="1 2">
    <name type="scientific">Pseudomonas costantinii</name>
    <dbReference type="NCBI Taxonomy" id="168469"/>
    <lineage>
        <taxon>Bacteria</taxon>
        <taxon>Pseudomonadati</taxon>
        <taxon>Pseudomonadota</taxon>
        <taxon>Gammaproteobacteria</taxon>
        <taxon>Pseudomonadales</taxon>
        <taxon>Pseudomonadaceae</taxon>
        <taxon>Pseudomonas</taxon>
    </lineage>
</organism>
<dbReference type="Proteomes" id="UP000182179">
    <property type="component" value="Unassembled WGS sequence"/>
</dbReference>
<evidence type="ECO:0000313" key="2">
    <source>
        <dbReference type="Proteomes" id="UP000182179"/>
    </source>
</evidence>
<name>A0A1H4U5D7_9PSED</name>
<proteinExistence type="predicted"/>
<evidence type="ECO:0000313" key="1">
    <source>
        <dbReference type="EMBL" id="SEC63668.1"/>
    </source>
</evidence>
<comment type="caution">
    <text evidence="1">The sequence shown here is derived from an EMBL/GenBank/DDBJ whole genome shotgun (WGS) entry which is preliminary data.</text>
</comment>
<keyword evidence="2" id="KW-1185">Reference proteome</keyword>
<dbReference type="EMBL" id="FNTS01000001">
    <property type="protein sequence ID" value="SEC63668.1"/>
    <property type="molecule type" value="Genomic_DNA"/>
</dbReference>
<reference evidence="1 2" key="1">
    <citation type="submission" date="2016-10" db="EMBL/GenBank/DDBJ databases">
        <authorList>
            <person name="Varghese N."/>
            <person name="Submissions S."/>
        </authorList>
    </citation>
    <scope>NUCLEOTIDE SEQUENCE [LARGE SCALE GENOMIC DNA]</scope>
    <source>
        <strain evidence="1 2">BS2773</strain>
    </source>
</reference>
<gene>
    <name evidence="1" type="ORF">SAMN04515675_0060</name>
</gene>